<feature type="chain" id="PRO_5045115443" evidence="1">
    <location>
        <begin position="31"/>
        <end position="198"/>
    </location>
</feature>
<dbReference type="Proteomes" id="UP001159427">
    <property type="component" value="Unassembled WGS sequence"/>
</dbReference>
<proteinExistence type="predicted"/>
<gene>
    <name evidence="2" type="ORF">PEVE_00017425</name>
</gene>
<comment type="caution">
    <text evidence="2">The sequence shown here is derived from an EMBL/GenBank/DDBJ whole genome shotgun (WGS) entry which is preliminary data.</text>
</comment>
<dbReference type="InterPro" id="IPR029034">
    <property type="entry name" value="Cystine-knot_cytokine"/>
</dbReference>
<dbReference type="EMBL" id="CALNXI010000024">
    <property type="protein sequence ID" value="CAH3015507.1"/>
    <property type="molecule type" value="Genomic_DNA"/>
</dbReference>
<organism evidence="2 3">
    <name type="scientific">Porites evermanni</name>
    <dbReference type="NCBI Taxonomy" id="104178"/>
    <lineage>
        <taxon>Eukaryota</taxon>
        <taxon>Metazoa</taxon>
        <taxon>Cnidaria</taxon>
        <taxon>Anthozoa</taxon>
        <taxon>Hexacorallia</taxon>
        <taxon>Scleractinia</taxon>
        <taxon>Fungiina</taxon>
        <taxon>Poritidae</taxon>
        <taxon>Porites</taxon>
    </lineage>
</organism>
<dbReference type="SUPFAM" id="SSF57501">
    <property type="entry name" value="Cystine-knot cytokines"/>
    <property type="match status" value="1"/>
</dbReference>
<feature type="signal peptide" evidence="1">
    <location>
        <begin position="1"/>
        <end position="30"/>
    </location>
</feature>
<accession>A0ABN8LEJ8</accession>
<evidence type="ECO:0000313" key="2">
    <source>
        <dbReference type="EMBL" id="CAH3015507.1"/>
    </source>
</evidence>
<name>A0ABN8LEJ8_9CNID</name>
<keyword evidence="3" id="KW-1185">Reference proteome</keyword>
<protein>
    <submittedName>
        <fullName evidence="2">Uncharacterized protein</fullName>
    </submittedName>
</protein>
<keyword evidence="1" id="KW-0732">Signal</keyword>
<evidence type="ECO:0000313" key="3">
    <source>
        <dbReference type="Proteomes" id="UP001159427"/>
    </source>
</evidence>
<reference evidence="2 3" key="1">
    <citation type="submission" date="2022-05" db="EMBL/GenBank/DDBJ databases">
        <authorList>
            <consortium name="Genoscope - CEA"/>
            <person name="William W."/>
        </authorList>
    </citation>
    <scope>NUCLEOTIDE SEQUENCE [LARGE SCALE GENOMIC DNA]</scope>
</reference>
<sequence length="198" mass="21682">MNNSNKNTLNLQLVLLSLFVFITRLPGTKQDDDNSSPCSTPVTVEDAKAKLQANGVTINKNYMAFTLAEAKLNFKNLITMEPMNFSSIVKQIVSPLGHMTDITGCDPDDKVAPYSCRRCSAITTLGENIYPKIFNTIVCDDTPSPVPCGPQNQGTCKGFGKTQTLVKYDPTKKCDSSGKPPFDDYPFELTVCCGCELF</sequence>
<evidence type="ECO:0000256" key="1">
    <source>
        <dbReference type="SAM" id="SignalP"/>
    </source>
</evidence>